<dbReference type="Gene3D" id="3.10.450.50">
    <property type="match status" value="1"/>
</dbReference>
<dbReference type="AlphaFoldDB" id="A0A494XXW3"/>
<sequence>MNSTVEPVSASDRAVGAGSVDLAQVAAEVRAAFDAYEAALVRHDNATVCGFFWESPQTIRYGVSEHSHGIEAIRAYRADAAPVHPQRRLRQTTVVAYSADSASACTQFLAPDTTLIGRQSQMWIRFPEGWKIVSAHVSNVKPDRLTVY</sequence>
<keyword evidence="2" id="KW-1185">Reference proteome</keyword>
<organism evidence="1 2">
    <name type="scientific">Pararobbsia silviterrae</name>
    <dbReference type="NCBI Taxonomy" id="1792498"/>
    <lineage>
        <taxon>Bacteria</taxon>
        <taxon>Pseudomonadati</taxon>
        <taxon>Pseudomonadota</taxon>
        <taxon>Betaproteobacteria</taxon>
        <taxon>Burkholderiales</taxon>
        <taxon>Burkholderiaceae</taxon>
        <taxon>Pararobbsia</taxon>
    </lineage>
</organism>
<gene>
    <name evidence="1" type="primary">hpxZ</name>
    <name evidence="1" type="ORF">D7S86_14105</name>
</gene>
<dbReference type="EMBL" id="RBZU01000005">
    <property type="protein sequence ID" value="RKP54765.1"/>
    <property type="molecule type" value="Genomic_DNA"/>
</dbReference>
<dbReference type="NCBIfam" id="NF033625">
    <property type="entry name" value="HpxZ"/>
    <property type="match status" value="1"/>
</dbReference>
<dbReference type="InterPro" id="IPR024507">
    <property type="entry name" value="AtzH-like"/>
</dbReference>
<dbReference type="RefSeq" id="WP_121087454.1">
    <property type="nucleotide sequence ID" value="NZ_RBZU01000005.1"/>
</dbReference>
<name>A0A494XXW3_9BURK</name>
<dbReference type="Pfam" id="PF11533">
    <property type="entry name" value="AtzH-like"/>
    <property type="match status" value="1"/>
</dbReference>
<evidence type="ECO:0000313" key="2">
    <source>
        <dbReference type="Proteomes" id="UP000270342"/>
    </source>
</evidence>
<accession>A0A494XXW3</accession>
<dbReference type="InterPro" id="IPR032710">
    <property type="entry name" value="NTF2-like_dom_sf"/>
</dbReference>
<reference evidence="1 2" key="1">
    <citation type="submission" date="2018-10" db="EMBL/GenBank/DDBJ databases">
        <title>Robbsia sp. DHC34, isolated from soil.</title>
        <authorList>
            <person name="Gao Z.-H."/>
            <person name="Qiu L.-H."/>
        </authorList>
    </citation>
    <scope>NUCLEOTIDE SEQUENCE [LARGE SCALE GENOMIC DNA]</scope>
    <source>
        <strain evidence="1 2">DHC34</strain>
    </source>
</reference>
<comment type="caution">
    <text evidence="1">The sequence shown here is derived from an EMBL/GenBank/DDBJ whole genome shotgun (WGS) entry which is preliminary data.</text>
</comment>
<protein>
    <submittedName>
        <fullName evidence="1">Oxalurate catabolism protein HpxZ</fullName>
    </submittedName>
</protein>
<dbReference type="Proteomes" id="UP000270342">
    <property type="component" value="Unassembled WGS sequence"/>
</dbReference>
<evidence type="ECO:0000313" key="1">
    <source>
        <dbReference type="EMBL" id="RKP54765.1"/>
    </source>
</evidence>
<dbReference type="SUPFAM" id="SSF54427">
    <property type="entry name" value="NTF2-like"/>
    <property type="match status" value="1"/>
</dbReference>
<proteinExistence type="predicted"/>
<dbReference type="OrthoDB" id="9791198at2"/>